<evidence type="ECO:0000313" key="2">
    <source>
        <dbReference type="Proteomes" id="UP000053558"/>
    </source>
</evidence>
<evidence type="ECO:0000313" key="1">
    <source>
        <dbReference type="EMBL" id="EIW81529.1"/>
    </source>
</evidence>
<name>A0A5M3MQS3_CONPW</name>
<proteinExistence type="predicted"/>
<protein>
    <submittedName>
        <fullName evidence="1">Uncharacterized protein</fullName>
    </submittedName>
</protein>
<reference evidence="2" key="1">
    <citation type="journal article" date="2012" name="Science">
        <title>The Paleozoic origin of enzymatic lignin decomposition reconstructed from 31 fungal genomes.</title>
        <authorList>
            <person name="Floudas D."/>
            <person name="Binder M."/>
            <person name="Riley R."/>
            <person name="Barry K."/>
            <person name="Blanchette R.A."/>
            <person name="Henrissat B."/>
            <person name="Martinez A.T."/>
            <person name="Otillar R."/>
            <person name="Spatafora J.W."/>
            <person name="Yadav J.S."/>
            <person name="Aerts A."/>
            <person name="Benoit I."/>
            <person name="Boyd A."/>
            <person name="Carlson A."/>
            <person name="Copeland A."/>
            <person name="Coutinho P.M."/>
            <person name="de Vries R.P."/>
            <person name="Ferreira P."/>
            <person name="Findley K."/>
            <person name="Foster B."/>
            <person name="Gaskell J."/>
            <person name="Glotzer D."/>
            <person name="Gorecki P."/>
            <person name="Heitman J."/>
            <person name="Hesse C."/>
            <person name="Hori C."/>
            <person name="Igarashi K."/>
            <person name="Jurgens J.A."/>
            <person name="Kallen N."/>
            <person name="Kersten P."/>
            <person name="Kohler A."/>
            <person name="Kuees U."/>
            <person name="Kumar T.K.A."/>
            <person name="Kuo A."/>
            <person name="LaButti K."/>
            <person name="Larrondo L.F."/>
            <person name="Lindquist E."/>
            <person name="Ling A."/>
            <person name="Lombard V."/>
            <person name="Lucas S."/>
            <person name="Lundell T."/>
            <person name="Martin R."/>
            <person name="McLaughlin D.J."/>
            <person name="Morgenstern I."/>
            <person name="Morin E."/>
            <person name="Murat C."/>
            <person name="Nagy L.G."/>
            <person name="Nolan M."/>
            <person name="Ohm R.A."/>
            <person name="Patyshakuliyeva A."/>
            <person name="Rokas A."/>
            <person name="Ruiz-Duenas F.J."/>
            <person name="Sabat G."/>
            <person name="Salamov A."/>
            <person name="Samejima M."/>
            <person name="Schmutz J."/>
            <person name="Slot J.C."/>
            <person name="St John F."/>
            <person name="Stenlid J."/>
            <person name="Sun H."/>
            <person name="Sun S."/>
            <person name="Syed K."/>
            <person name="Tsang A."/>
            <person name="Wiebenga A."/>
            <person name="Young D."/>
            <person name="Pisabarro A."/>
            <person name="Eastwood D.C."/>
            <person name="Martin F."/>
            <person name="Cullen D."/>
            <person name="Grigoriev I.V."/>
            <person name="Hibbett D.S."/>
        </authorList>
    </citation>
    <scope>NUCLEOTIDE SEQUENCE [LARGE SCALE GENOMIC DNA]</scope>
    <source>
        <strain evidence="2">RWD-64-598 SS2</strain>
    </source>
</reference>
<accession>A0A5M3MQS3</accession>
<dbReference type="GeneID" id="19201920"/>
<dbReference type="AlphaFoldDB" id="A0A5M3MQS3"/>
<dbReference type="KEGG" id="cput:CONPUDRAFT_144260"/>
<dbReference type="RefSeq" id="XP_007768842.1">
    <property type="nucleotide sequence ID" value="XM_007770652.1"/>
</dbReference>
<dbReference type="Proteomes" id="UP000053558">
    <property type="component" value="Unassembled WGS sequence"/>
</dbReference>
<dbReference type="EMBL" id="JH711578">
    <property type="protein sequence ID" value="EIW81529.1"/>
    <property type="molecule type" value="Genomic_DNA"/>
</dbReference>
<sequence length="340" mass="38192">MIFWTTHTHLQPAGSYPSYRIATSRNRRLNRENLGLWTAWAPIFLLAISVSSPPRALSSVLRVVLQLYAYTLADEQLLHRPYCSRPPSPKTAHDGALHRLGGLGVREESKRHPWMAPMSTFAPPSALDPTKGPLKMEPFNPIGLLRVREEENIRPFHRAIIDLGLLVDDLIVPSITTNAFTLHGDQEVLLDAPYRRKVAFLCYQTTADALAVPSSQVTPYTLEREAQFVKHLGEVEHRCGVTSHAAYAISGLSIPRSFVIRAVQRLLYFNECAARGDASLFPKSPEDPPINAARHSVHQLDQRGAGCVWARKSIVEASAFCNLNDRMEAYERREERVSQR</sequence>
<gene>
    <name evidence="1" type="ORF">CONPUDRAFT_144260</name>
</gene>
<keyword evidence="2" id="KW-1185">Reference proteome</keyword>
<comment type="caution">
    <text evidence="1">The sequence shown here is derived from an EMBL/GenBank/DDBJ whole genome shotgun (WGS) entry which is preliminary data.</text>
</comment>
<organism evidence="1 2">
    <name type="scientific">Coniophora puteana (strain RWD-64-598)</name>
    <name type="common">Brown rot fungus</name>
    <dbReference type="NCBI Taxonomy" id="741705"/>
    <lineage>
        <taxon>Eukaryota</taxon>
        <taxon>Fungi</taxon>
        <taxon>Dikarya</taxon>
        <taxon>Basidiomycota</taxon>
        <taxon>Agaricomycotina</taxon>
        <taxon>Agaricomycetes</taxon>
        <taxon>Agaricomycetidae</taxon>
        <taxon>Boletales</taxon>
        <taxon>Coniophorineae</taxon>
        <taxon>Coniophoraceae</taxon>
        <taxon>Coniophora</taxon>
    </lineage>
</organism>